<gene>
    <name evidence="1" type="ORF">NCTC11343_04826</name>
    <name evidence="2" type="ORF">SPHINGO8BC_90377</name>
</gene>
<evidence type="ECO:0000313" key="3">
    <source>
        <dbReference type="Proteomes" id="UP000251241"/>
    </source>
</evidence>
<protein>
    <submittedName>
        <fullName evidence="1">Uncharacterized protein</fullName>
    </submittedName>
</protein>
<organism evidence="1 3">
    <name type="scientific">Sphingobacterium multivorum</name>
    <dbReference type="NCBI Taxonomy" id="28454"/>
    <lineage>
        <taxon>Bacteria</taxon>
        <taxon>Pseudomonadati</taxon>
        <taxon>Bacteroidota</taxon>
        <taxon>Sphingobacteriia</taxon>
        <taxon>Sphingobacteriales</taxon>
        <taxon>Sphingobacteriaceae</taxon>
        <taxon>Sphingobacterium</taxon>
    </lineage>
</organism>
<evidence type="ECO:0000313" key="1">
    <source>
        <dbReference type="EMBL" id="SPZ92875.1"/>
    </source>
</evidence>
<name>A0A2X2JYK8_SPHMU</name>
<dbReference type="AlphaFoldDB" id="A0A2X2JYK8"/>
<reference evidence="1 3" key="1">
    <citation type="submission" date="2018-06" db="EMBL/GenBank/DDBJ databases">
        <authorList>
            <consortium name="Pathogen Informatics"/>
            <person name="Doyle S."/>
        </authorList>
    </citation>
    <scope>NUCLEOTIDE SEQUENCE [LARGE SCALE GENOMIC DNA]</scope>
    <source>
        <strain evidence="1 3">NCTC11343</strain>
    </source>
</reference>
<dbReference type="RefSeq" id="WP_112376064.1">
    <property type="nucleotide sequence ID" value="NZ_CP068089.1"/>
</dbReference>
<sequence length="172" mass="19894">MAKATRVLIPSDFTIDSLFFVIHSIEQSSAEELDIILVYGNKSSTSISELLGITLEDQLNKLQSEDFLKACQMICHRYENRKLNIYTDIIGSDNLNYLQHYLRGARIDEVKVPTDYEFEKRTRHFFDVGRALLHLSKSKQKNVSIVEKPGTNKTGRNVLADLFFNKKWDVNY</sequence>
<proteinExistence type="predicted"/>
<accession>A0A2X2JYK8</accession>
<dbReference type="EMBL" id="CABWMV010000028">
    <property type="protein sequence ID" value="VXD08229.1"/>
    <property type="molecule type" value="Genomic_DNA"/>
</dbReference>
<dbReference type="EMBL" id="UAUU01000011">
    <property type="protein sequence ID" value="SPZ92875.1"/>
    <property type="molecule type" value="Genomic_DNA"/>
</dbReference>
<dbReference type="Proteomes" id="UP000251241">
    <property type="component" value="Unassembled WGS sequence"/>
</dbReference>
<evidence type="ECO:0000313" key="2">
    <source>
        <dbReference type="EMBL" id="VXD08229.1"/>
    </source>
</evidence>
<dbReference type="GeneID" id="97179714"/>
<accession>A0A654DQJ5</accession>
<evidence type="ECO:0000313" key="4">
    <source>
        <dbReference type="Proteomes" id="UP000432350"/>
    </source>
</evidence>
<dbReference type="Proteomes" id="UP000432350">
    <property type="component" value="Unassembled WGS sequence"/>
</dbReference>
<reference evidence="2 4" key="2">
    <citation type="submission" date="2019-10" db="EMBL/GenBank/DDBJ databases">
        <authorList>
            <person name="Karimi E."/>
        </authorList>
    </citation>
    <scope>NUCLEOTIDE SEQUENCE [LARGE SCALE GENOMIC DNA]</scope>
    <source>
        <strain evidence="2">Sphingobacterium sp. 8BC</strain>
    </source>
</reference>